<sequence length="220" mass="24710">MKKNSNYPEGFVDEEMRRSLLGIFAKLRRPVTLAAFLEENGPLSKEIRQLFFDLEGLSGKISLRLLNKDEEPALEKQAFVSYYPCIALFNHTGEFTGIKFRGMPGGHQFNSLIIALYNTAGPGQPLDEPLLHRIRKIAGPVNIEIAVTLSCAFCPDVVMACQRIALENPSITAEMIDIHHFPDIKNKYRVMSVPCLILNGSRTLFGSRSMEEIVELLEQV</sequence>
<dbReference type="SUPFAM" id="SSF52833">
    <property type="entry name" value="Thioredoxin-like"/>
    <property type="match status" value="2"/>
</dbReference>
<proteinExistence type="predicted"/>
<comment type="caution">
    <text evidence="2">The sequence shown here is derived from an EMBL/GenBank/DDBJ whole genome shotgun (WGS) entry which is preliminary data.</text>
</comment>
<dbReference type="EMBL" id="JAHQCW010000003">
    <property type="protein sequence ID" value="MBU9735576.1"/>
    <property type="molecule type" value="Genomic_DNA"/>
</dbReference>
<dbReference type="Proteomes" id="UP000712157">
    <property type="component" value="Unassembled WGS sequence"/>
</dbReference>
<keyword evidence="3" id="KW-1185">Reference proteome</keyword>
<accession>A0A949K2X2</accession>
<dbReference type="InterPro" id="IPR036249">
    <property type="entry name" value="Thioredoxin-like_sf"/>
</dbReference>
<dbReference type="CDD" id="cd03026">
    <property type="entry name" value="AhpF_NTD_C"/>
    <property type="match status" value="1"/>
</dbReference>
<protein>
    <submittedName>
        <fullName evidence="2">Thioredoxin family protein</fullName>
    </submittedName>
</protein>
<gene>
    <name evidence="2" type="ORF">KTH89_03440</name>
</gene>
<dbReference type="PANTHER" id="PTHR37170">
    <property type="entry name" value="GLUTAREDOXIN-RELATED"/>
    <property type="match status" value="1"/>
</dbReference>
<dbReference type="PANTHER" id="PTHR37170:SF1">
    <property type="entry name" value="GLUTAREDOXIN-LIKE PROTEIN"/>
    <property type="match status" value="1"/>
</dbReference>
<feature type="domain" description="Thioredoxin-like fold" evidence="1">
    <location>
        <begin position="142"/>
        <end position="217"/>
    </location>
</feature>
<organism evidence="2 3">
    <name type="scientific">Diplocloster agilis</name>
    <dbReference type="NCBI Taxonomy" id="2850323"/>
    <lineage>
        <taxon>Bacteria</taxon>
        <taxon>Bacillati</taxon>
        <taxon>Bacillota</taxon>
        <taxon>Clostridia</taxon>
        <taxon>Lachnospirales</taxon>
        <taxon>Lachnospiraceae</taxon>
        <taxon>Diplocloster</taxon>
    </lineage>
</organism>
<evidence type="ECO:0000313" key="3">
    <source>
        <dbReference type="Proteomes" id="UP000712157"/>
    </source>
</evidence>
<dbReference type="RefSeq" id="WP_238720631.1">
    <property type="nucleotide sequence ID" value="NZ_JAHQCW010000003.1"/>
</dbReference>
<dbReference type="AlphaFoldDB" id="A0A949K2X2"/>
<dbReference type="InterPro" id="IPR012336">
    <property type="entry name" value="Thioredoxin-like_fold"/>
</dbReference>
<reference evidence="2" key="1">
    <citation type="submission" date="2021-06" db="EMBL/GenBank/DDBJ databases">
        <title>Description of novel taxa of the family Lachnospiraceae.</title>
        <authorList>
            <person name="Chaplin A.V."/>
            <person name="Sokolova S.R."/>
            <person name="Pikina A.P."/>
            <person name="Korzhanova M."/>
            <person name="Belova V."/>
            <person name="Korostin D."/>
            <person name="Efimov B.A."/>
        </authorList>
    </citation>
    <scope>NUCLEOTIDE SEQUENCE</scope>
    <source>
        <strain evidence="2">ASD5720</strain>
    </source>
</reference>
<dbReference type="InterPro" id="IPR044141">
    <property type="entry name" value="AhpF_NTD_C"/>
</dbReference>
<dbReference type="Gene3D" id="3.40.30.80">
    <property type="match status" value="1"/>
</dbReference>
<name>A0A949K2X2_9FIRM</name>
<dbReference type="Pfam" id="PF13192">
    <property type="entry name" value="Thioredoxin_3"/>
    <property type="match status" value="1"/>
</dbReference>
<evidence type="ECO:0000313" key="2">
    <source>
        <dbReference type="EMBL" id="MBU9735576.1"/>
    </source>
</evidence>
<evidence type="ECO:0000259" key="1">
    <source>
        <dbReference type="Pfam" id="PF13192"/>
    </source>
</evidence>